<organism evidence="1 2">
    <name type="scientific">Uruburuella suis</name>
    <dbReference type="NCBI Taxonomy" id="252130"/>
    <lineage>
        <taxon>Bacteria</taxon>
        <taxon>Pseudomonadati</taxon>
        <taxon>Pseudomonadota</taxon>
        <taxon>Betaproteobacteria</taxon>
        <taxon>Neisseriales</taxon>
        <taxon>Neisseriaceae</taxon>
        <taxon>Uruburuella</taxon>
    </lineage>
</organism>
<protein>
    <submittedName>
        <fullName evidence="1">Uncharacterized protein</fullName>
    </submittedName>
</protein>
<dbReference type="Proteomes" id="UP000829756">
    <property type="component" value="Chromosome"/>
</dbReference>
<sequence length="62" mass="6885">MLKQSVIVRTKLAHTPKNQTAHGPSETLGLQPNLPAASLFYAFHYSAQMPSESFQTASFYFP</sequence>
<proteinExistence type="predicted"/>
<dbReference type="EMBL" id="CP091507">
    <property type="protein sequence ID" value="UOO79688.1"/>
    <property type="molecule type" value="Genomic_DNA"/>
</dbReference>
<dbReference type="KEGG" id="usu:LVJ78_01255"/>
<accession>A0AAE9GXI5</accession>
<dbReference type="RefSeq" id="WP_132953589.1">
    <property type="nucleotide sequence ID" value="NZ_CP091507.1"/>
</dbReference>
<evidence type="ECO:0000313" key="1">
    <source>
        <dbReference type="EMBL" id="UOO79688.1"/>
    </source>
</evidence>
<evidence type="ECO:0000313" key="2">
    <source>
        <dbReference type="Proteomes" id="UP000829756"/>
    </source>
</evidence>
<gene>
    <name evidence="1" type="ORF">LVJ78_01255</name>
</gene>
<reference evidence="1" key="2">
    <citation type="journal article" date="2022" name="Res Sq">
        <title>Evolution of multicellular longitudinally dividing oral cavity symbionts (Neisseriaceae).</title>
        <authorList>
            <person name="Nyongesa S."/>
            <person name="Weber P."/>
            <person name="Bernet E."/>
            <person name="Pullido F."/>
            <person name="Nieckarz M."/>
            <person name="Delaby M."/>
            <person name="Nieves C."/>
            <person name="Viehboeck T."/>
            <person name="Krause N."/>
            <person name="Rivera-Millot A."/>
            <person name="Nakamura A."/>
            <person name="Vischer N."/>
            <person name="VanNieuwenhze M."/>
            <person name="Brun Y."/>
            <person name="Cava F."/>
            <person name="Bulgheresi S."/>
            <person name="Veyrier F."/>
        </authorList>
    </citation>
    <scope>NUCLEOTIDE SEQUENCE</scope>
    <source>
        <strain evidence="1">1258/02</strain>
    </source>
</reference>
<reference evidence="1" key="1">
    <citation type="submission" date="2021-12" db="EMBL/GenBank/DDBJ databases">
        <authorList>
            <person name="Veyrier F.J."/>
        </authorList>
    </citation>
    <scope>NUCLEOTIDE SEQUENCE</scope>
    <source>
        <strain evidence="1">1258/02</strain>
    </source>
</reference>
<dbReference type="AlphaFoldDB" id="A0AAE9GXI5"/>
<name>A0AAE9GXI5_9NEIS</name>